<dbReference type="SUPFAM" id="SSF51445">
    <property type="entry name" value="(Trans)glycosidases"/>
    <property type="match status" value="1"/>
</dbReference>
<dbReference type="InterPro" id="IPR001000">
    <property type="entry name" value="GH10_dom"/>
</dbReference>
<accession>A0A060BNQ9</accession>
<keyword evidence="2" id="KW-0119">Carbohydrate metabolism</keyword>
<dbReference type="Pfam" id="PF00331">
    <property type="entry name" value="Glyco_hydro_10"/>
    <property type="match status" value="1"/>
</dbReference>
<protein>
    <submittedName>
        <fullName evidence="5">Glyco_hydro_10</fullName>
    </submittedName>
</protein>
<evidence type="ECO:0000313" key="5">
    <source>
        <dbReference type="EMBL" id="AIA84539.1"/>
    </source>
</evidence>
<dbReference type="EMBL" id="KF117286">
    <property type="protein sequence ID" value="AIA84539.1"/>
    <property type="molecule type" value="Genomic_DNA"/>
</dbReference>
<keyword evidence="1" id="KW-0378">Hydrolase</keyword>
<proteinExistence type="predicted"/>
<dbReference type="PROSITE" id="PS51760">
    <property type="entry name" value="GH10_2"/>
    <property type="match status" value="1"/>
</dbReference>
<reference evidence="5" key="1">
    <citation type="journal article" date="2013" name="Environ. Microbiol.">
        <title>Seasonally variable intestinal metagenomes of the red palm weevil (Rhynchophorus ferrugineus).</title>
        <authorList>
            <person name="Jia S."/>
            <person name="Zhang X."/>
            <person name="Zhang G."/>
            <person name="Yin A."/>
            <person name="Zhang S."/>
            <person name="Li F."/>
            <person name="Wang L."/>
            <person name="Zhao D."/>
            <person name="Yun Q."/>
            <person name="Tala"/>
            <person name="Wang J."/>
            <person name="Sun G."/>
            <person name="Baabdullah M."/>
            <person name="Yu X."/>
            <person name="Hu S."/>
            <person name="Al-Mssallem I.S."/>
            <person name="Yu J."/>
        </authorList>
    </citation>
    <scope>NUCLEOTIDE SEQUENCE</scope>
</reference>
<dbReference type="GO" id="GO:0004553">
    <property type="term" value="F:hydrolase activity, hydrolyzing O-glycosyl compounds"/>
    <property type="evidence" value="ECO:0007669"/>
    <property type="project" value="InterPro"/>
</dbReference>
<name>A0A060BNQ9_9EURY</name>
<dbReference type="AlphaFoldDB" id="A0A060BNQ9"/>
<sequence>MNNNNCPTVLVWGISDPISWIPSASNYIKGEPLLFDAYFSAKPAFFSVRDIYQETASTLSVEENITVPQSNPPYVDVYNLLGQKVASQISRSEVRTLPSGLYIVNGKKVYIR</sequence>
<dbReference type="GO" id="GO:0000272">
    <property type="term" value="P:polysaccharide catabolic process"/>
    <property type="evidence" value="ECO:0007669"/>
    <property type="project" value="UniProtKB-KW"/>
</dbReference>
<evidence type="ECO:0000256" key="1">
    <source>
        <dbReference type="ARBA" id="ARBA00022801"/>
    </source>
</evidence>
<evidence type="ECO:0000256" key="3">
    <source>
        <dbReference type="ARBA" id="ARBA00023326"/>
    </source>
</evidence>
<feature type="domain" description="GH10" evidence="4">
    <location>
        <begin position="1"/>
        <end position="51"/>
    </location>
</feature>
<evidence type="ECO:0000259" key="4">
    <source>
        <dbReference type="PROSITE" id="PS51760"/>
    </source>
</evidence>
<organism evidence="5">
    <name type="scientific">uncultured Halorhabdus sp</name>
    <dbReference type="NCBI Taxonomy" id="643678"/>
    <lineage>
        <taxon>Archaea</taxon>
        <taxon>Methanobacteriati</taxon>
        <taxon>Methanobacteriota</taxon>
        <taxon>Stenosarchaea group</taxon>
        <taxon>Halobacteria</taxon>
        <taxon>Halobacteriales</taxon>
        <taxon>Haloarculaceae</taxon>
        <taxon>Halorhabdus</taxon>
        <taxon>environmental samples</taxon>
    </lineage>
</organism>
<dbReference type="InterPro" id="IPR017853">
    <property type="entry name" value="GH"/>
</dbReference>
<dbReference type="Gene3D" id="3.20.20.80">
    <property type="entry name" value="Glycosidases"/>
    <property type="match status" value="1"/>
</dbReference>
<keyword evidence="3" id="KW-0624">Polysaccharide degradation</keyword>
<evidence type="ECO:0000256" key="2">
    <source>
        <dbReference type="ARBA" id="ARBA00023277"/>
    </source>
</evidence>